<dbReference type="RefSeq" id="WP_151143314.1">
    <property type="nucleotide sequence ID" value="NZ_WAGX01000004.1"/>
</dbReference>
<dbReference type="PANTHER" id="PTHR34407:SF1">
    <property type="entry name" value="SGNH HYDROLASE-TYPE ESTERASE DOMAIN-CONTAINING PROTEIN"/>
    <property type="match status" value="1"/>
</dbReference>
<dbReference type="Gene3D" id="3.40.50.1110">
    <property type="entry name" value="SGNH hydrolase"/>
    <property type="match status" value="1"/>
</dbReference>
<keyword evidence="3" id="KW-1185">Reference proteome</keyword>
<evidence type="ECO:0000313" key="3">
    <source>
        <dbReference type="Proteomes" id="UP000461768"/>
    </source>
</evidence>
<dbReference type="InterPro" id="IPR013830">
    <property type="entry name" value="SGNH_hydro"/>
</dbReference>
<dbReference type="Proteomes" id="UP000461768">
    <property type="component" value="Unassembled WGS sequence"/>
</dbReference>
<evidence type="ECO:0000313" key="2">
    <source>
        <dbReference type="EMBL" id="KAB1440072.1"/>
    </source>
</evidence>
<accession>A0A7V7UD53</accession>
<keyword evidence="2" id="KW-0378">Hydrolase</keyword>
<name>A0A7V7UD53_9FIRM</name>
<protein>
    <submittedName>
        <fullName evidence="2">SGNH/GDSL hydrolase family protein</fullName>
    </submittedName>
</protein>
<dbReference type="InterPro" id="IPR036514">
    <property type="entry name" value="SGNH_hydro_sf"/>
</dbReference>
<proteinExistence type="predicted"/>
<reference evidence="2 3" key="2">
    <citation type="submission" date="2020-02" db="EMBL/GenBank/DDBJ databases">
        <title>Candidatus Galacturonibacter soehngenii shows hetero-acetogenic catabolism of galacturonic acid but lacks a canonical carbon monoxide dehydrogenase/acetyl-CoA synthase complex.</title>
        <authorList>
            <person name="Diender M."/>
            <person name="Stouten G.R."/>
            <person name="Petersen J.F."/>
            <person name="Nielsen P.H."/>
            <person name="Dueholm M.S."/>
            <person name="Pronk J.T."/>
            <person name="Van Loosdrecht M.C.M."/>
        </authorList>
    </citation>
    <scope>NUCLEOTIDE SEQUENCE [LARGE SCALE GENOMIC DNA]</scope>
    <source>
        <strain evidence="2">GalUA</strain>
    </source>
</reference>
<dbReference type="OrthoDB" id="8233337at2"/>
<dbReference type="SUPFAM" id="SSF52266">
    <property type="entry name" value="SGNH hydrolase"/>
    <property type="match status" value="1"/>
</dbReference>
<dbReference type="CDD" id="cd00229">
    <property type="entry name" value="SGNH_hydrolase"/>
    <property type="match status" value="1"/>
</dbReference>
<feature type="domain" description="SGNH hydrolase-type esterase" evidence="1">
    <location>
        <begin position="38"/>
        <end position="202"/>
    </location>
</feature>
<reference evidence="2 3" key="1">
    <citation type="submission" date="2019-09" db="EMBL/GenBank/DDBJ databases">
        <authorList>
            <person name="Valk L.C."/>
        </authorList>
    </citation>
    <scope>NUCLEOTIDE SEQUENCE [LARGE SCALE GENOMIC DNA]</scope>
    <source>
        <strain evidence="2">GalUA</strain>
    </source>
</reference>
<dbReference type="EMBL" id="WAGX01000004">
    <property type="protein sequence ID" value="KAB1440072.1"/>
    <property type="molecule type" value="Genomic_DNA"/>
</dbReference>
<gene>
    <name evidence="2" type="ORF">F7O84_06750</name>
</gene>
<dbReference type="GO" id="GO:0016787">
    <property type="term" value="F:hydrolase activity"/>
    <property type="evidence" value="ECO:0007669"/>
    <property type="project" value="UniProtKB-KW"/>
</dbReference>
<dbReference type="PANTHER" id="PTHR34407">
    <property type="entry name" value="EXPRESSED PROTEIN"/>
    <property type="match status" value="1"/>
</dbReference>
<dbReference type="Pfam" id="PF13472">
    <property type="entry name" value="Lipase_GDSL_2"/>
    <property type="match status" value="1"/>
</dbReference>
<comment type="caution">
    <text evidence="2">The sequence shown here is derived from an EMBL/GenBank/DDBJ whole genome shotgun (WGS) entry which is preliminary data.</text>
</comment>
<organism evidence="2 3">
    <name type="scientific">Candidatus Galacturonatibacter soehngenii</name>
    <dbReference type="NCBI Taxonomy" id="2307010"/>
    <lineage>
        <taxon>Bacteria</taxon>
        <taxon>Bacillati</taxon>
        <taxon>Bacillota</taxon>
        <taxon>Clostridia</taxon>
        <taxon>Lachnospirales</taxon>
        <taxon>Lachnospiraceae</taxon>
        <taxon>Candidatus Galacturonatibacter</taxon>
    </lineage>
</organism>
<evidence type="ECO:0000259" key="1">
    <source>
        <dbReference type="Pfam" id="PF13472"/>
    </source>
</evidence>
<dbReference type="AlphaFoldDB" id="A0A7V7UD53"/>
<sequence>MREINELVKDAIVQRGNLENIKKVMRNGENGKPITIGFIGGSITQGSLASSPKTCYAYLVYQWWVSKFPKASVKYRNAGIGATTSHFGCARVEQDLLRFEPNILIIDFSVNDNINTLNEETFEGLIRKILDYNIGTGIIVINHVNYESGENTQFSHNKIAKHYGLPCISLKNSLYPCVKSKLLLKEDITPDDLHPNDLGHKLVSDIVNGVLEHIYLERNEKEDKIDLPKPFTRNAYEKARIYQNSNSNFIAKGFICDSSKKEDLQDIFKSGWFGERKGDTLTFYLEGTEIAIQYKKTIQRPAPKAKVFVNEKETDIILDANFEENWGDCLYTQPIIIHGEEHVYQIKIQIIESSNNGLQPLYISSIITSYE</sequence>